<dbReference type="InterPro" id="IPR036868">
    <property type="entry name" value="TusA-like_sf"/>
</dbReference>
<dbReference type="EMBL" id="JACOPK010000005">
    <property type="protein sequence ID" value="MBC5695623.1"/>
    <property type="molecule type" value="Genomic_DNA"/>
</dbReference>
<dbReference type="Pfam" id="PF01206">
    <property type="entry name" value="TusA"/>
    <property type="match status" value="1"/>
</dbReference>
<name>A0ABR7GMS7_9FIRM</name>
<dbReference type="RefSeq" id="WP_186969853.1">
    <property type="nucleotide sequence ID" value="NZ_JACOPK010000005.1"/>
</dbReference>
<reference evidence="2 3" key="1">
    <citation type="submission" date="2020-08" db="EMBL/GenBank/DDBJ databases">
        <title>Genome public.</title>
        <authorList>
            <person name="Liu C."/>
            <person name="Sun Q."/>
        </authorList>
    </citation>
    <scope>NUCLEOTIDE SEQUENCE [LARGE SCALE GENOMIC DNA]</scope>
    <source>
        <strain evidence="2 3">M2</strain>
    </source>
</reference>
<dbReference type="InterPro" id="IPR001455">
    <property type="entry name" value="TusA-like"/>
</dbReference>
<feature type="domain" description="UPF0033" evidence="1">
    <location>
        <begin position="6"/>
        <end position="70"/>
    </location>
</feature>
<protein>
    <submittedName>
        <fullName evidence="2">Sulfurtransferase TusA family protein</fullName>
    </submittedName>
</protein>
<dbReference type="SUPFAM" id="SSF64307">
    <property type="entry name" value="SirA-like"/>
    <property type="match status" value="1"/>
</dbReference>
<keyword evidence="3" id="KW-1185">Reference proteome</keyword>
<evidence type="ECO:0000313" key="3">
    <source>
        <dbReference type="Proteomes" id="UP000641741"/>
    </source>
</evidence>
<evidence type="ECO:0000259" key="1">
    <source>
        <dbReference type="Pfam" id="PF01206"/>
    </source>
</evidence>
<evidence type="ECO:0000313" key="2">
    <source>
        <dbReference type="EMBL" id="MBC5695623.1"/>
    </source>
</evidence>
<sequence length="73" mass="8290">MENFVEVDVRGLSCPEPVLLTMDAMQDNPGRAVRVLGDEAHTRRNIEKMLDYEKKSFATTVRPDGCFEITFQA</sequence>
<comment type="caution">
    <text evidence="2">The sequence shown here is derived from an EMBL/GenBank/DDBJ whole genome shotgun (WGS) entry which is preliminary data.</text>
</comment>
<dbReference type="Gene3D" id="3.30.110.40">
    <property type="entry name" value="TusA-like domain"/>
    <property type="match status" value="1"/>
</dbReference>
<organism evidence="2 3">
    <name type="scientific">Agathobaculum hominis</name>
    <dbReference type="NCBI Taxonomy" id="2763014"/>
    <lineage>
        <taxon>Bacteria</taxon>
        <taxon>Bacillati</taxon>
        <taxon>Bacillota</taxon>
        <taxon>Clostridia</taxon>
        <taxon>Eubacteriales</taxon>
        <taxon>Butyricicoccaceae</taxon>
        <taxon>Agathobaculum</taxon>
    </lineage>
</organism>
<accession>A0ABR7GMS7</accession>
<proteinExistence type="predicted"/>
<dbReference type="Proteomes" id="UP000641741">
    <property type="component" value="Unassembled WGS sequence"/>
</dbReference>
<gene>
    <name evidence="2" type="ORF">H8S02_06660</name>
</gene>